<evidence type="ECO:0000259" key="1">
    <source>
        <dbReference type="Pfam" id="PF24035"/>
    </source>
</evidence>
<protein>
    <recommendedName>
        <fullName evidence="1">DUF7344 domain-containing protein</fullName>
    </recommendedName>
</protein>
<dbReference type="InterPro" id="IPR036390">
    <property type="entry name" value="WH_DNA-bd_sf"/>
</dbReference>
<dbReference type="InterPro" id="IPR036388">
    <property type="entry name" value="WH-like_DNA-bd_sf"/>
</dbReference>
<dbReference type="RefSeq" id="WP_254266971.1">
    <property type="nucleotide sequence ID" value="NZ_CP100400.1"/>
</dbReference>
<dbReference type="AlphaFoldDB" id="A0ABD5PYU2"/>
<accession>A0ABD5PYU2</accession>
<gene>
    <name evidence="2" type="ORF">ACFO9K_04750</name>
</gene>
<name>A0ABD5PYU2_9EURY</name>
<dbReference type="Pfam" id="PF24035">
    <property type="entry name" value="DUF7344"/>
    <property type="match status" value="1"/>
</dbReference>
<keyword evidence="3" id="KW-1185">Reference proteome</keyword>
<comment type="caution">
    <text evidence="2">The sequence shown here is derived from an EMBL/GenBank/DDBJ whole genome shotgun (WGS) entry which is preliminary data.</text>
</comment>
<sequence length="115" mass="13000">MAFDLLRDARRRGVLYTLKRNGRTSVAELARRIAAWQSDERDETDPSAVETSLVHAHLPRLSDASAIEYDRESGTVELADGGEELDPLLRCTREREPDLFRATRPSNLHAREVGQ</sequence>
<dbReference type="EMBL" id="JBHSHT010000001">
    <property type="protein sequence ID" value="MFC4823563.1"/>
    <property type="molecule type" value="Genomic_DNA"/>
</dbReference>
<evidence type="ECO:0000313" key="3">
    <source>
        <dbReference type="Proteomes" id="UP001595945"/>
    </source>
</evidence>
<dbReference type="SUPFAM" id="SSF46785">
    <property type="entry name" value="Winged helix' DNA-binding domain"/>
    <property type="match status" value="1"/>
</dbReference>
<proteinExistence type="predicted"/>
<dbReference type="Proteomes" id="UP001595945">
    <property type="component" value="Unassembled WGS sequence"/>
</dbReference>
<organism evidence="2 3">
    <name type="scientific">Halorussus aquaticus</name>
    <dbReference type="NCBI Taxonomy" id="2953748"/>
    <lineage>
        <taxon>Archaea</taxon>
        <taxon>Methanobacteriati</taxon>
        <taxon>Methanobacteriota</taxon>
        <taxon>Stenosarchaea group</taxon>
        <taxon>Halobacteria</taxon>
        <taxon>Halobacteriales</taxon>
        <taxon>Haladaptataceae</taxon>
        <taxon>Halorussus</taxon>
    </lineage>
</organism>
<reference evidence="2 3" key="1">
    <citation type="journal article" date="2019" name="Int. J. Syst. Evol. Microbiol.">
        <title>The Global Catalogue of Microorganisms (GCM) 10K type strain sequencing project: providing services to taxonomists for standard genome sequencing and annotation.</title>
        <authorList>
            <consortium name="The Broad Institute Genomics Platform"/>
            <consortium name="The Broad Institute Genome Sequencing Center for Infectious Disease"/>
            <person name="Wu L."/>
            <person name="Ma J."/>
        </authorList>
    </citation>
    <scope>NUCLEOTIDE SEQUENCE [LARGE SCALE GENOMIC DNA]</scope>
    <source>
        <strain evidence="2 3">XZYJ18</strain>
    </source>
</reference>
<dbReference type="InterPro" id="IPR055768">
    <property type="entry name" value="DUF7344"/>
</dbReference>
<dbReference type="GeneID" id="73045383"/>
<evidence type="ECO:0000313" key="2">
    <source>
        <dbReference type="EMBL" id="MFC4823563.1"/>
    </source>
</evidence>
<feature type="domain" description="DUF7344" evidence="1">
    <location>
        <begin position="3"/>
        <end position="77"/>
    </location>
</feature>
<dbReference type="Gene3D" id="1.10.10.10">
    <property type="entry name" value="Winged helix-like DNA-binding domain superfamily/Winged helix DNA-binding domain"/>
    <property type="match status" value="1"/>
</dbReference>